<dbReference type="AlphaFoldDB" id="A0A923N1Q5"/>
<dbReference type="EMBL" id="JACRUL010000047">
    <property type="protein sequence ID" value="MBC5845647.1"/>
    <property type="molecule type" value="Genomic_DNA"/>
</dbReference>
<keyword evidence="2" id="KW-1185">Reference proteome</keyword>
<name>A0A923N1Q5_9FLAO</name>
<organism evidence="1 2">
    <name type="scientific">Flavobacterium muglaense</name>
    <dbReference type="NCBI Taxonomy" id="2764716"/>
    <lineage>
        <taxon>Bacteria</taxon>
        <taxon>Pseudomonadati</taxon>
        <taxon>Bacteroidota</taxon>
        <taxon>Flavobacteriia</taxon>
        <taxon>Flavobacteriales</taxon>
        <taxon>Flavobacteriaceae</taxon>
        <taxon>Flavobacterium</taxon>
    </lineage>
</organism>
<evidence type="ECO:0000313" key="1">
    <source>
        <dbReference type="EMBL" id="MBC5845647.1"/>
    </source>
</evidence>
<gene>
    <name evidence="1" type="ORF">H8R25_14540</name>
</gene>
<accession>A0A923N1Q5</accession>
<protein>
    <submittedName>
        <fullName evidence="1">Uncharacterized protein</fullName>
    </submittedName>
</protein>
<sequence>MKKIFFLFFLFCTVVGHSQDVLAVIGRETCECLDTKKLDFKKLSKMELQTQIGLCMIQSYSTHSAEFKPEDKVTLENTDGMRKLGEKVAVKMLTVCPETIIEMGRNSIAQEDIQEVIEEEDAFIVGEVTEIKTEQFITLYVKDKNGRNYNFLLLDYFQTAALITNNELKKKDVVKVSYTELELYDTKNKEFRYYKIITDLEKQ</sequence>
<proteinExistence type="predicted"/>
<dbReference type="Proteomes" id="UP000641454">
    <property type="component" value="Unassembled WGS sequence"/>
</dbReference>
<dbReference type="RefSeq" id="WP_187020508.1">
    <property type="nucleotide sequence ID" value="NZ_JACRUK010000049.1"/>
</dbReference>
<comment type="caution">
    <text evidence="1">The sequence shown here is derived from an EMBL/GenBank/DDBJ whole genome shotgun (WGS) entry which is preliminary data.</text>
</comment>
<evidence type="ECO:0000313" key="2">
    <source>
        <dbReference type="Proteomes" id="UP000641454"/>
    </source>
</evidence>
<reference evidence="1 2" key="1">
    <citation type="submission" date="2020-08" db="EMBL/GenBank/DDBJ databases">
        <title>Description of novel Flavobacterium F-392 isolate.</title>
        <authorList>
            <person name="Saticioglu I.B."/>
            <person name="Duman M."/>
            <person name="Altun S."/>
        </authorList>
    </citation>
    <scope>NUCLEOTIDE SEQUENCE [LARGE SCALE GENOMIC DNA]</scope>
    <source>
        <strain evidence="1 2">F-392</strain>
    </source>
</reference>